<dbReference type="InterPro" id="IPR031924">
    <property type="entry name" value="GH115"/>
</dbReference>
<evidence type="ECO:0000313" key="4">
    <source>
        <dbReference type="Proteomes" id="UP000030651"/>
    </source>
</evidence>
<gene>
    <name evidence="3" type="ORF">PFICI_03449</name>
</gene>
<evidence type="ECO:0000313" key="3">
    <source>
        <dbReference type="EMBL" id="ETS85424.1"/>
    </source>
</evidence>
<dbReference type="InterPro" id="IPR042301">
    <property type="entry name" value="GH115_sf"/>
</dbReference>
<evidence type="ECO:0000256" key="1">
    <source>
        <dbReference type="ARBA" id="ARBA00022801"/>
    </source>
</evidence>
<keyword evidence="4" id="KW-1185">Reference proteome</keyword>
<dbReference type="PANTHER" id="PTHR37842">
    <property type="match status" value="1"/>
</dbReference>
<dbReference type="Gene3D" id="3.30.379.10">
    <property type="entry name" value="Chitobiase/beta-hexosaminidase domain 2-like"/>
    <property type="match status" value="1"/>
</dbReference>
<dbReference type="eggNOG" id="ENOG502SHTR">
    <property type="taxonomic scope" value="Eukaryota"/>
</dbReference>
<keyword evidence="1" id="KW-0378">Hydrolase</keyword>
<dbReference type="OrthoDB" id="4849794at2759"/>
<dbReference type="OMA" id="GKVWHQL"/>
<dbReference type="Gene3D" id="2.60.120.1620">
    <property type="match status" value="1"/>
</dbReference>
<dbReference type="GO" id="GO:0016787">
    <property type="term" value="F:hydrolase activity"/>
    <property type="evidence" value="ECO:0007669"/>
    <property type="project" value="UniProtKB-KW"/>
</dbReference>
<dbReference type="HOGENOM" id="CLU_004852_2_0_1"/>
<dbReference type="Gene3D" id="1.20.58.2150">
    <property type="match status" value="1"/>
</dbReference>
<dbReference type="KEGG" id="pfy:PFICI_03449"/>
<sequence>MFDTQLVAYDVPPGQEQGGEFSLKGAPIVVDKHDFVGVCIAARNLASDFGRVTGGDASTVLEHQIDSSWSHGETAIVVGSLSSSQIIRSLVESGQLQVDQLQGKWECFQTCVIENPACLFGCRKALVIAGSDKRGAIFGIYSLSEQIGVSPWYWWADVPPKHHANIYALPIHHISKEPSVKFRGIFINDEAPALTGWVLEKFGQYGKGFYERVFELLLRLKANFLWPAMWPGYPNPGSSFFVDDAQNQKLADDHGIVMSTSHHEPMQRATNEWFENNPDGSWSWIDNKDKITQFFRDGIERAQGCESYFTMGMRGEYDRAMKTDDPASVVQDVIQTQRRLIKERHGREDAVPQLLALYKEVQEYWDTGKLNVPDDVTLLFSDDNFGAIRRLPSGSETQRKGGAGIYYHFEYVGVPRSYKWINSNSLGKVWQQLQEAHRRNAKQIWVFNVGDIKPMEIPLSFAMQLAWDIDSISAISLPDFLLNLARQMFGGTIDKDVASAWLTYDRLMALRRHEHIEADTFSLLHYEEADTVLGKWDKLLADSQKLYDTEVHKDYQAAFFDLVLHPIKASAIYTSLRINLARNQLWAEQRRNSANTAARKVLDLFDADFRLSEEFHSLLDGKWNNMMRQTHYGYKDTWHAPSRDMISGICFVQARQDSNPLIGQLGIAIQDHPGVRPGRCNEESDRTHPSRRDLVPGVTLGAMTPYGPSSRWFTIFTRGSMALSWECSCPHEWVRLSKKAGRLVPGQDDEQVYISIDWDKVPACFHEEILIDVRSIGGNYGPYGDDFEQIHLLIINREVEGPFTGHVEADGHVSVPASKATSIAGYRTLPFLGRTDQGSVSVEPGRTDPPFLVYTVYTFQDVAEAHVELRFNMTLDIDPSDKMTFDVQIDDGGVETYRLVTDPERKGELPPGWYHAVQDCTWTHRQSIGNFKHGSHNIRLRFRHSNILLESLTVDLGGVKPSYLGPPASSFVN</sequence>
<organism evidence="3 4">
    <name type="scientific">Pestalotiopsis fici (strain W106-1 / CGMCC3.15140)</name>
    <dbReference type="NCBI Taxonomy" id="1229662"/>
    <lineage>
        <taxon>Eukaryota</taxon>
        <taxon>Fungi</taxon>
        <taxon>Dikarya</taxon>
        <taxon>Ascomycota</taxon>
        <taxon>Pezizomycotina</taxon>
        <taxon>Sordariomycetes</taxon>
        <taxon>Xylariomycetidae</taxon>
        <taxon>Amphisphaeriales</taxon>
        <taxon>Sporocadaceae</taxon>
        <taxon>Pestalotiopsis</taxon>
    </lineage>
</organism>
<dbReference type="InterPro" id="IPR041437">
    <property type="entry name" value="GH115_C"/>
</dbReference>
<dbReference type="RefSeq" id="XP_007830221.1">
    <property type="nucleotide sequence ID" value="XM_007832030.1"/>
</dbReference>
<accession>W3XHF4</accession>
<dbReference type="PANTHER" id="PTHR37842:SF2">
    <property type="entry name" value="GYLCOSYL HYDROLASE 115 C-TERMINAL DOMAIN-CONTAINING PROTEIN"/>
    <property type="match status" value="1"/>
</dbReference>
<dbReference type="Pfam" id="PF15979">
    <property type="entry name" value="Glyco_hydro_115"/>
    <property type="match status" value="1"/>
</dbReference>
<dbReference type="GeneID" id="19268462"/>
<dbReference type="InterPro" id="IPR029018">
    <property type="entry name" value="Hex-like_dom2"/>
</dbReference>
<protein>
    <recommendedName>
        <fullName evidence="2">Gylcosyl hydrolase 115 C-terminal domain-containing protein</fullName>
    </recommendedName>
</protein>
<proteinExistence type="predicted"/>
<dbReference type="AlphaFoldDB" id="W3XHF4"/>
<dbReference type="InParanoid" id="W3XHF4"/>
<feature type="domain" description="Gylcosyl hydrolase 115 C-terminal" evidence="2">
    <location>
        <begin position="805"/>
        <end position="967"/>
    </location>
</feature>
<dbReference type="SUPFAM" id="SSF55545">
    <property type="entry name" value="beta-N-acetylhexosaminidase-like domain"/>
    <property type="match status" value="1"/>
</dbReference>
<dbReference type="Pfam" id="PF17829">
    <property type="entry name" value="GH115_C"/>
    <property type="match status" value="1"/>
</dbReference>
<evidence type="ECO:0000259" key="2">
    <source>
        <dbReference type="Pfam" id="PF17829"/>
    </source>
</evidence>
<dbReference type="EMBL" id="KI912110">
    <property type="protein sequence ID" value="ETS85424.1"/>
    <property type="molecule type" value="Genomic_DNA"/>
</dbReference>
<name>W3XHF4_PESFW</name>
<reference evidence="4" key="1">
    <citation type="journal article" date="2015" name="BMC Genomics">
        <title>Genomic and transcriptomic analysis of the endophytic fungus Pestalotiopsis fici reveals its lifestyle and high potential for synthesis of natural products.</title>
        <authorList>
            <person name="Wang X."/>
            <person name="Zhang X."/>
            <person name="Liu L."/>
            <person name="Xiang M."/>
            <person name="Wang W."/>
            <person name="Sun X."/>
            <person name="Che Y."/>
            <person name="Guo L."/>
            <person name="Liu G."/>
            <person name="Guo L."/>
            <person name="Wang C."/>
            <person name="Yin W.B."/>
            <person name="Stadler M."/>
            <person name="Zhang X."/>
            <person name="Liu X."/>
        </authorList>
    </citation>
    <scope>NUCLEOTIDE SEQUENCE [LARGE SCALE GENOMIC DNA]</scope>
    <source>
        <strain evidence="4">W106-1 / CGMCC3.15140</strain>
    </source>
</reference>
<dbReference type="Gene3D" id="3.20.20.520">
    <property type="entry name" value="Glycosyl hydrolase family 115"/>
    <property type="match status" value="1"/>
</dbReference>
<dbReference type="Proteomes" id="UP000030651">
    <property type="component" value="Unassembled WGS sequence"/>
</dbReference>